<sequence length="94" mass="10010">MPFLLAGLASVLGSLIPKILFALGIGFISYQGADVLISHVTAYIATQLSFNGGQFPDLWQMFGCQIMLNMVLSAYSTKLTLIGATKLVMKPAAV</sequence>
<proteinExistence type="predicted"/>
<dbReference type="InterPro" id="IPR019670">
    <property type="entry name" value="DUF2523"/>
</dbReference>
<accession>A0A2T5MKD3</accession>
<keyword evidence="2" id="KW-1185">Reference proteome</keyword>
<reference evidence="1 2" key="1">
    <citation type="submission" date="2018-04" db="EMBL/GenBank/DDBJ databases">
        <title>Novel species isolated from glacier.</title>
        <authorList>
            <person name="Liu Q."/>
            <person name="Xin Y.-H."/>
        </authorList>
    </citation>
    <scope>NUCLEOTIDE SEQUENCE [LARGE SCALE GENOMIC DNA]</scope>
    <source>
        <strain evidence="1 2">GT1R17</strain>
    </source>
</reference>
<evidence type="ECO:0000313" key="1">
    <source>
        <dbReference type="EMBL" id="PTU33032.1"/>
    </source>
</evidence>
<dbReference type="Pfam" id="PF10734">
    <property type="entry name" value="DUF2523"/>
    <property type="match status" value="1"/>
</dbReference>
<protein>
    <recommendedName>
        <fullName evidence="3">DUF2523 domain-containing protein</fullName>
    </recommendedName>
</protein>
<organism evidence="1 2">
    <name type="scientific">Stenotrophobium rhamnosiphilum</name>
    <dbReference type="NCBI Taxonomy" id="2029166"/>
    <lineage>
        <taxon>Bacteria</taxon>
        <taxon>Pseudomonadati</taxon>
        <taxon>Pseudomonadota</taxon>
        <taxon>Gammaproteobacteria</taxon>
        <taxon>Nevskiales</taxon>
        <taxon>Nevskiaceae</taxon>
        <taxon>Stenotrophobium</taxon>
    </lineage>
</organism>
<name>A0A2T5MKD3_9GAMM</name>
<dbReference type="EMBL" id="QANS01000001">
    <property type="protein sequence ID" value="PTU33032.1"/>
    <property type="molecule type" value="Genomic_DNA"/>
</dbReference>
<evidence type="ECO:0008006" key="3">
    <source>
        <dbReference type="Google" id="ProtNLM"/>
    </source>
</evidence>
<dbReference type="RefSeq" id="WP_107938739.1">
    <property type="nucleotide sequence ID" value="NZ_QANS01000001.1"/>
</dbReference>
<dbReference type="Proteomes" id="UP000244248">
    <property type="component" value="Unassembled WGS sequence"/>
</dbReference>
<gene>
    <name evidence="1" type="ORF">CJD38_02680</name>
</gene>
<evidence type="ECO:0000313" key="2">
    <source>
        <dbReference type="Proteomes" id="UP000244248"/>
    </source>
</evidence>
<comment type="caution">
    <text evidence="1">The sequence shown here is derived from an EMBL/GenBank/DDBJ whole genome shotgun (WGS) entry which is preliminary data.</text>
</comment>
<dbReference type="AlphaFoldDB" id="A0A2T5MKD3"/>